<dbReference type="RefSeq" id="WP_073107990.1">
    <property type="nucleotide sequence ID" value="NZ_FQZY01000019.1"/>
</dbReference>
<feature type="domain" description="Helix-hairpin-helix DNA-binding motif class 1" evidence="1">
    <location>
        <begin position="155"/>
        <end position="174"/>
    </location>
</feature>
<dbReference type="STRING" id="1121950.SAMN02745243_01562"/>
<dbReference type="Gene3D" id="1.10.150.280">
    <property type="entry name" value="AF1531-like domain"/>
    <property type="match status" value="1"/>
</dbReference>
<keyword evidence="3" id="KW-1185">Reference proteome</keyword>
<evidence type="ECO:0000313" key="3">
    <source>
        <dbReference type="Proteomes" id="UP000184301"/>
    </source>
</evidence>
<dbReference type="Gene3D" id="3.10.560.10">
    <property type="entry name" value="Outer membrane lipoprotein wza domain like"/>
    <property type="match status" value="1"/>
</dbReference>
<dbReference type="InterPro" id="IPR019554">
    <property type="entry name" value="Soluble_ligand-bd"/>
</dbReference>
<protein>
    <submittedName>
        <fullName evidence="2">Competence protein ComEA</fullName>
    </submittedName>
</protein>
<proteinExistence type="predicted"/>
<reference evidence="2 3" key="1">
    <citation type="submission" date="2016-11" db="EMBL/GenBank/DDBJ databases">
        <authorList>
            <person name="Jaros S."/>
            <person name="Januszkiewicz K."/>
            <person name="Wedrychowicz H."/>
        </authorList>
    </citation>
    <scope>NUCLEOTIDE SEQUENCE [LARGE SCALE GENOMIC DNA]</scope>
    <source>
        <strain evidence="2 3">DSM 15480</strain>
    </source>
</reference>
<dbReference type="GO" id="GO:0015628">
    <property type="term" value="P:protein secretion by the type II secretion system"/>
    <property type="evidence" value="ECO:0007669"/>
    <property type="project" value="TreeGrafter"/>
</dbReference>
<dbReference type="NCBIfam" id="TIGR00426">
    <property type="entry name" value="competence protein ComEA helix-hairpin-helix repeat region"/>
    <property type="match status" value="1"/>
</dbReference>
<dbReference type="InterPro" id="IPR004509">
    <property type="entry name" value="Competence_ComEA_HhH"/>
</dbReference>
<dbReference type="InterPro" id="IPR003583">
    <property type="entry name" value="Hlx-hairpin-Hlx_DNA-bd_motif"/>
</dbReference>
<name>A0A1M6MPF7_9FIRM</name>
<dbReference type="PANTHER" id="PTHR21180:SF32">
    <property type="entry name" value="ENDONUCLEASE_EXONUCLEASE_PHOSPHATASE FAMILY DOMAIN-CONTAINING PROTEIN 1"/>
    <property type="match status" value="1"/>
</dbReference>
<gene>
    <name evidence="2" type="ORF">SAMN02745243_01562</name>
</gene>
<dbReference type="Pfam" id="PF10531">
    <property type="entry name" value="SLBB"/>
    <property type="match status" value="1"/>
</dbReference>
<dbReference type="Pfam" id="PF12836">
    <property type="entry name" value="HHH_3"/>
    <property type="match status" value="1"/>
</dbReference>
<dbReference type="GO" id="GO:0003677">
    <property type="term" value="F:DNA binding"/>
    <property type="evidence" value="ECO:0007669"/>
    <property type="project" value="InterPro"/>
</dbReference>
<dbReference type="SUPFAM" id="SSF47781">
    <property type="entry name" value="RuvA domain 2-like"/>
    <property type="match status" value="1"/>
</dbReference>
<dbReference type="InterPro" id="IPR051675">
    <property type="entry name" value="Endo/Exo/Phosphatase_dom_1"/>
</dbReference>
<dbReference type="GO" id="GO:0015627">
    <property type="term" value="C:type II protein secretion system complex"/>
    <property type="evidence" value="ECO:0007669"/>
    <property type="project" value="TreeGrafter"/>
</dbReference>
<dbReference type="InterPro" id="IPR010994">
    <property type="entry name" value="RuvA_2-like"/>
</dbReference>
<organism evidence="2 3">
    <name type="scientific">Hespellia stercorisuis DSM 15480</name>
    <dbReference type="NCBI Taxonomy" id="1121950"/>
    <lineage>
        <taxon>Bacteria</taxon>
        <taxon>Bacillati</taxon>
        <taxon>Bacillota</taxon>
        <taxon>Clostridia</taxon>
        <taxon>Lachnospirales</taxon>
        <taxon>Lachnospiraceae</taxon>
        <taxon>Hespellia</taxon>
    </lineage>
</organism>
<dbReference type="PANTHER" id="PTHR21180">
    <property type="entry name" value="ENDONUCLEASE/EXONUCLEASE/PHOSPHATASE FAMILY DOMAIN-CONTAINING PROTEIN 1"/>
    <property type="match status" value="1"/>
</dbReference>
<evidence type="ECO:0000259" key="1">
    <source>
        <dbReference type="SMART" id="SM00278"/>
    </source>
</evidence>
<accession>A0A1M6MPF7</accession>
<dbReference type="SMART" id="SM00278">
    <property type="entry name" value="HhH1"/>
    <property type="match status" value="2"/>
</dbReference>
<dbReference type="AlphaFoldDB" id="A0A1M6MPF7"/>
<sequence length="207" mass="22582">MRTGKHTILRIVMVICITFCCVGCQKKETADLQEIEIKDTQDEDRKAEEDLPQEEVSLCVYVCGAVNQPGVYSLPETGRVYEALAMAGGMTENAAADYLNQAQLVTDGQRLYVPTNEELESGQTAMDGVNAPMEGGNAPQAAENRLVNLNQASMEELMTLTGIGEVKAAGIVSYREEHGGFAQIEDVMQVEGIKESTFQKIKDQITV</sequence>
<evidence type="ECO:0000313" key="2">
    <source>
        <dbReference type="EMBL" id="SHJ85395.1"/>
    </source>
</evidence>
<feature type="domain" description="Helix-hairpin-helix DNA-binding motif class 1" evidence="1">
    <location>
        <begin position="185"/>
        <end position="204"/>
    </location>
</feature>
<dbReference type="Proteomes" id="UP000184301">
    <property type="component" value="Unassembled WGS sequence"/>
</dbReference>
<dbReference type="OrthoDB" id="9790239at2"/>
<dbReference type="EMBL" id="FQZY01000019">
    <property type="protein sequence ID" value="SHJ85395.1"/>
    <property type="molecule type" value="Genomic_DNA"/>
</dbReference>
<dbReference type="GO" id="GO:0006281">
    <property type="term" value="P:DNA repair"/>
    <property type="evidence" value="ECO:0007669"/>
    <property type="project" value="InterPro"/>
</dbReference>